<accession>E9GDD1</accession>
<evidence type="ECO:0000313" key="2">
    <source>
        <dbReference type="Proteomes" id="UP000000305"/>
    </source>
</evidence>
<dbReference type="EMBL" id="GL732540">
    <property type="protein sequence ID" value="EFX82499.1"/>
    <property type="molecule type" value="Genomic_DNA"/>
</dbReference>
<dbReference type="HOGENOM" id="CLU_850630_0_0_1"/>
<reference evidence="1 2" key="1">
    <citation type="journal article" date="2011" name="Science">
        <title>The ecoresponsive genome of Daphnia pulex.</title>
        <authorList>
            <person name="Colbourne J.K."/>
            <person name="Pfrender M.E."/>
            <person name="Gilbert D."/>
            <person name="Thomas W.K."/>
            <person name="Tucker A."/>
            <person name="Oakley T.H."/>
            <person name="Tokishita S."/>
            <person name="Aerts A."/>
            <person name="Arnold G.J."/>
            <person name="Basu M.K."/>
            <person name="Bauer D.J."/>
            <person name="Caceres C.E."/>
            <person name="Carmel L."/>
            <person name="Casola C."/>
            <person name="Choi J.H."/>
            <person name="Detter J.C."/>
            <person name="Dong Q."/>
            <person name="Dusheyko S."/>
            <person name="Eads B.D."/>
            <person name="Frohlich T."/>
            <person name="Geiler-Samerotte K.A."/>
            <person name="Gerlach D."/>
            <person name="Hatcher P."/>
            <person name="Jogdeo S."/>
            <person name="Krijgsveld J."/>
            <person name="Kriventseva E.V."/>
            <person name="Kultz D."/>
            <person name="Laforsch C."/>
            <person name="Lindquist E."/>
            <person name="Lopez J."/>
            <person name="Manak J.R."/>
            <person name="Muller J."/>
            <person name="Pangilinan J."/>
            <person name="Patwardhan R.P."/>
            <person name="Pitluck S."/>
            <person name="Pritham E.J."/>
            <person name="Rechtsteiner A."/>
            <person name="Rho M."/>
            <person name="Rogozin I.B."/>
            <person name="Sakarya O."/>
            <person name="Salamov A."/>
            <person name="Schaack S."/>
            <person name="Shapiro H."/>
            <person name="Shiga Y."/>
            <person name="Skalitzky C."/>
            <person name="Smith Z."/>
            <person name="Souvorov A."/>
            <person name="Sung W."/>
            <person name="Tang Z."/>
            <person name="Tsuchiya D."/>
            <person name="Tu H."/>
            <person name="Vos H."/>
            <person name="Wang M."/>
            <person name="Wolf Y.I."/>
            <person name="Yamagata H."/>
            <person name="Yamada T."/>
            <person name="Ye Y."/>
            <person name="Shaw J.R."/>
            <person name="Andrews J."/>
            <person name="Crease T.J."/>
            <person name="Tang H."/>
            <person name="Lucas S.M."/>
            <person name="Robertson H.M."/>
            <person name="Bork P."/>
            <person name="Koonin E.V."/>
            <person name="Zdobnov E.M."/>
            <person name="Grigoriev I.V."/>
            <person name="Lynch M."/>
            <person name="Boore J.L."/>
        </authorList>
    </citation>
    <scope>NUCLEOTIDE SEQUENCE [LARGE SCALE GENOMIC DNA]</scope>
</reference>
<dbReference type="InParanoid" id="E9GDD1"/>
<dbReference type="AlphaFoldDB" id="E9GDD1"/>
<gene>
    <name evidence="1" type="ORF">DAPPUDRAFT_241084</name>
</gene>
<dbReference type="PANTHER" id="PTHR23263">
    <property type="entry name" value="SMALL PROLINE-RICH PROTEIN"/>
    <property type="match status" value="1"/>
</dbReference>
<dbReference type="STRING" id="6669.E9GDD1"/>
<protein>
    <submittedName>
        <fullName evidence="1">Uncharacterized protein</fullName>
    </submittedName>
</protein>
<dbReference type="InterPro" id="IPR036188">
    <property type="entry name" value="FAD/NAD-bd_sf"/>
</dbReference>
<dbReference type="PhylomeDB" id="E9GDD1"/>
<keyword evidence="2" id="KW-1185">Reference proteome</keyword>
<sequence length="327" mass="36473">MSVGEPNLTMAVPSPTTNALLLQVVNENLFQSLSGALKDALEHVATSMAAGDVAFFSDIKLGRRRMEHHHYAVVSGRLARENNTGNETWMNNCSALSPSAFFVLLSLRNRCRAVAACRIVKVGSITGVPTSPGYGGYQSTTPPPCYTTTTFAPTGYYTEGHNYYTTKAPDSYNEAPKYYSVPSYYTEAPTNYTTKADEHYTEPPKYYTTKAPEYYTTTYASPSHYTEAPKYYSSASYTTTTEVAKYYAAPTYYTAAAPSYYVEPEYYTEAPVYYTTTHATPNHYTEAPKYYATKAPEYYTTTYAVPTSYTEALNYYSIPSYYTTMAP</sequence>
<dbReference type="eggNOG" id="KOG1346">
    <property type="taxonomic scope" value="Eukaryota"/>
</dbReference>
<dbReference type="PANTHER" id="PTHR23263:SF124">
    <property type="entry name" value="SMALL PROLINE-RICH PROTEIN 3"/>
    <property type="match status" value="1"/>
</dbReference>
<evidence type="ECO:0000313" key="1">
    <source>
        <dbReference type="EMBL" id="EFX82499.1"/>
    </source>
</evidence>
<proteinExistence type="predicted"/>
<dbReference type="Proteomes" id="UP000000305">
    <property type="component" value="Unassembled WGS sequence"/>
</dbReference>
<name>E9GDD1_DAPPU</name>
<organism evidence="1 2">
    <name type="scientific">Daphnia pulex</name>
    <name type="common">Water flea</name>
    <dbReference type="NCBI Taxonomy" id="6669"/>
    <lineage>
        <taxon>Eukaryota</taxon>
        <taxon>Metazoa</taxon>
        <taxon>Ecdysozoa</taxon>
        <taxon>Arthropoda</taxon>
        <taxon>Crustacea</taxon>
        <taxon>Branchiopoda</taxon>
        <taxon>Diplostraca</taxon>
        <taxon>Cladocera</taxon>
        <taxon>Anomopoda</taxon>
        <taxon>Daphniidae</taxon>
        <taxon>Daphnia</taxon>
    </lineage>
</organism>
<dbReference type="Gene3D" id="3.50.50.60">
    <property type="entry name" value="FAD/NAD(P)-binding domain"/>
    <property type="match status" value="1"/>
</dbReference>
<dbReference type="KEGG" id="dpx:DAPPUDRAFT_241084"/>